<evidence type="ECO:0008006" key="2">
    <source>
        <dbReference type="Google" id="ProtNLM"/>
    </source>
</evidence>
<name>A0A1B6M8Z3_9HEMI</name>
<accession>A0A1B6M8Z3</accession>
<evidence type="ECO:0000313" key="1">
    <source>
        <dbReference type="EMBL" id="JAT32406.1"/>
    </source>
</evidence>
<dbReference type="InterPro" id="IPR036322">
    <property type="entry name" value="WD40_repeat_dom_sf"/>
</dbReference>
<sequence>AASWADEGPRSGRHCPNSLRYIKGVHMCGEGLDISKNGRELLTCSYVRENALQLWHYQTGRLLANVEPDPQKSMLYCGQWMTNEAILVGGTDPNLLRVVSLKTLSTVMSYKGCSSGVYCVDHCWKGGKQPSKKDLSVDIKIVFSIDKNIIESDITL</sequence>
<reference evidence="1" key="1">
    <citation type="submission" date="2015-11" db="EMBL/GenBank/DDBJ databases">
        <title>De novo transcriptome assembly of four potential Pierce s Disease insect vectors from Arizona vineyards.</title>
        <authorList>
            <person name="Tassone E.E."/>
        </authorList>
    </citation>
    <scope>NUCLEOTIDE SEQUENCE</scope>
</reference>
<dbReference type="PANTHER" id="PTHR47822:SF2">
    <property type="entry name" value="F-BOX AND WD-40 DOMAIN PROTEIN 7"/>
    <property type="match status" value="1"/>
</dbReference>
<organism evidence="1">
    <name type="scientific">Graphocephala atropunctata</name>
    <dbReference type="NCBI Taxonomy" id="36148"/>
    <lineage>
        <taxon>Eukaryota</taxon>
        <taxon>Metazoa</taxon>
        <taxon>Ecdysozoa</taxon>
        <taxon>Arthropoda</taxon>
        <taxon>Hexapoda</taxon>
        <taxon>Insecta</taxon>
        <taxon>Pterygota</taxon>
        <taxon>Neoptera</taxon>
        <taxon>Paraneoptera</taxon>
        <taxon>Hemiptera</taxon>
        <taxon>Auchenorrhyncha</taxon>
        <taxon>Membracoidea</taxon>
        <taxon>Cicadellidae</taxon>
        <taxon>Cicadellinae</taxon>
        <taxon>Cicadellini</taxon>
        <taxon>Graphocephala</taxon>
    </lineage>
</organism>
<protein>
    <recommendedName>
        <fullName evidence="2">Ricin B lectin domain-containing protein</fullName>
    </recommendedName>
</protein>
<dbReference type="Gene3D" id="2.130.10.10">
    <property type="entry name" value="YVTN repeat-like/Quinoprotein amine dehydrogenase"/>
    <property type="match status" value="1"/>
</dbReference>
<dbReference type="SUPFAM" id="SSF50978">
    <property type="entry name" value="WD40 repeat-like"/>
    <property type="match status" value="1"/>
</dbReference>
<gene>
    <name evidence="1" type="ORF">g.9868</name>
</gene>
<proteinExistence type="predicted"/>
<dbReference type="EMBL" id="GEBQ01007571">
    <property type="protein sequence ID" value="JAT32406.1"/>
    <property type="molecule type" value="Transcribed_RNA"/>
</dbReference>
<dbReference type="PANTHER" id="PTHR47822">
    <property type="entry name" value="CARBOHYDRATE BINDING DOMAIN CONTAINING PROTEIN"/>
    <property type="match status" value="1"/>
</dbReference>
<dbReference type="InterPro" id="IPR015943">
    <property type="entry name" value="WD40/YVTN_repeat-like_dom_sf"/>
</dbReference>
<dbReference type="AlphaFoldDB" id="A0A1B6M8Z3"/>
<feature type="non-terminal residue" evidence="1">
    <location>
        <position position="1"/>
    </location>
</feature>